<dbReference type="Proteomes" id="UP000247476">
    <property type="component" value="Unassembled WGS sequence"/>
</dbReference>
<feature type="repeat" description="ANK" evidence="3">
    <location>
        <begin position="195"/>
        <end position="221"/>
    </location>
</feature>
<dbReference type="PANTHER" id="PTHR24201">
    <property type="entry name" value="ANK_REP_REGION DOMAIN-CONTAINING PROTEIN"/>
    <property type="match status" value="1"/>
</dbReference>
<keyword evidence="1" id="KW-0677">Repeat</keyword>
<feature type="repeat" description="ANK" evidence="3">
    <location>
        <begin position="123"/>
        <end position="156"/>
    </location>
</feature>
<keyword evidence="2 3" id="KW-0040">ANK repeat</keyword>
<dbReference type="PANTHER" id="PTHR24201:SF14">
    <property type="entry name" value="CYCLIN-DEPENDENT KINASE 4 INHIBITOR C-LIKE"/>
    <property type="match status" value="1"/>
</dbReference>
<feature type="repeat" description="ANK" evidence="3">
    <location>
        <begin position="157"/>
        <end position="194"/>
    </location>
</feature>
<evidence type="ECO:0000313" key="5">
    <source>
        <dbReference type="Proteomes" id="UP000247476"/>
    </source>
</evidence>
<keyword evidence="5" id="KW-1185">Reference proteome</keyword>
<comment type="caution">
    <text evidence="4">The sequence shown here is derived from an EMBL/GenBank/DDBJ whole genome shotgun (WGS) entry which is preliminary data.</text>
</comment>
<dbReference type="PRINTS" id="PR01415">
    <property type="entry name" value="ANKYRIN"/>
</dbReference>
<dbReference type="InterPro" id="IPR002110">
    <property type="entry name" value="Ankyrin_rpt"/>
</dbReference>
<reference evidence="4 5" key="1">
    <citation type="submission" date="2018-05" db="EMBL/GenBank/DDBJ databases">
        <title>Paenibacillus flagellatus sp. nov., isolated from selenium mineral soil.</title>
        <authorList>
            <person name="Dai X."/>
        </authorList>
    </citation>
    <scope>NUCLEOTIDE SEQUENCE [LARGE SCALE GENOMIC DNA]</scope>
    <source>
        <strain evidence="4 5">DXL2</strain>
    </source>
</reference>
<evidence type="ECO:0000313" key="4">
    <source>
        <dbReference type="EMBL" id="PYI55968.1"/>
    </source>
</evidence>
<dbReference type="InterPro" id="IPR050776">
    <property type="entry name" value="Ank_Repeat/CDKN_Inhibitor"/>
</dbReference>
<name>A0A2V5K960_9BACL</name>
<dbReference type="SUPFAM" id="SSF48403">
    <property type="entry name" value="Ankyrin repeat"/>
    <property type="match status" value="1"/>
</dbReference>
<protein>
    <submittedName>
        <fullName evidence="4">Uncharacterized protein</fullName>
    </submittedName>
</protein>
<dbReference type="AlphaFoldDB" id="A0A2V5K960"/>
<evidence type="ECO:0000256" key="1">
    <source>
        <dbReference type="ARBA" id="ARBA00022737"/>
    </source>
</evidence>
<evidence type="ECO:0000256" key="2">
    <source>
        <dbReference type="ARBA" id="ARBA00023043"/>
    </source>
</evidence>
<accession>A0A2V5K960</accession>
<gene>
    <name evidence="4" type="ORF">DLM86_08240</name>
</gene>
<evidence type="ECO:0000256" key="3">
    <source>
        <dbReference type="PROSITE-ProRule" id="PRU00023"/>
    </source>
</evidence>
<dbReference type="InterPro" id="IPR036770">
    <property type="entry name" value="Ankyrin_rpt-contain_sf"/>
</dbReference>
<dbReference type="SMART" id="SM00248">
    <property type="entry name" value="ANK"/>
    <property type="match status" value="4"/>
</dbReference>
<dbReference type="PROSITE" id="PS50297">
    <property type="entry name" value="ANK_REP_REGION"/>
    <property type="match status" value="2"/>
</dbReference>
<sequence>MIAAATVALLTAGCGTEVRKEESGLNAKLIEAAERGDTGEVTRLLKAGASIDARDGRGRTAAMAATHGNKPDTFRALVEAGADINIRDDRSDNPLLYAGAEGLLDILKLAIEAKADTKLTNRYGGTALIPACERGHVEVVKELLERSGIDVNHVNHLGWTGLLEAIVLSDGGPRHQAIVRLLIEHGADVNLADKDGVTPLQHAQKRGYDTIAGLLIAAGAR</sequence>
<dbReference type="PROSITE" id="PS50088">
    <property type="entry name" value="ANK_REPEAT"/>
    <property type="match status" value="4"/>
</dbReference>
<proteinExistence type="predicted"/>
<dbReference type="Pfam" id="PF12796">
    <property type="entry name" value="Ank_2"/>
    <property type="match status" value="2"/>
</dbReference>
<dbReference type="Gene3D" id="1.25.40.20">
    <property type="entry name" value="Ankyrin repeat-containing domain"/>
    <property type="match status" value="1"/>
</dbReference>
<dbReference type="EMBL" id="QJVJ01000003">
    <property type="protein sequence ID" value="PYI55968.1"/>
    <property type="molecule type" value="Genomic_DNA"/>
</dbReference>
<feature type="repeat" description="ANK" evidence="3">
    <location>
        <begin position="57"/>
        <end position="89"/>
    </location>
</feature>
<organism evidence="4 5">
    <name type="scientific">Paenibacillus flagellatus</name>
    <dbReference type="NCBI Taxonomy" id="2211139"/>
    <lineage>
        <taxon>Bacteria</taxon>
        <taxon>Bacillati</taxon>
        <taxon>Bacillota</taxon>
        <taxon>Bacilli</taxon>
        <taxon>Bacillales</taxon>
        <taxon>Paenibacillaceae</taxon>
        <taxon>Paenibacillus</taxon>
    </lineage>
</organism>
<dbReference type="OrthoDB" id="9812708at2"/>